<name>A0A450WIF6_9GAMM</name>
<sequence>MDGNRIWLRPWSRQVLQKENRARCVEWLRVVGNTSPLVFSSKVNALPLPATCFSEIHVSTAVARLRLGPMKHNPALVKNR</sequence>
<protein>
    <submittedName>
        <fullName evidence="1">Uncharacterized protein</fullName>
    </submittedName>
</protein>
<dbReference type="AlphaFoldDB" id="A0A450WIF6"/>
<proteinExistence type="predicted"/>
<gene>
    <name evidence="1" type="ORF">BECKLFY1418C_GA0070996_102613</name>
</gene>
<accession>A0A450WIF6</accession>
<reference evidence="1" key="1">
    <citation type="submission" date="2019-02" db="EMBL/GenBank/DDBJ databases">
        <authorList>
            <person name="Gruber-Vodicka R. H."/>
            <person name="Seah K. B. B."/>
        </authorList>
    </citation>
    <scope>NUCLEOTIDE SEQUENCE</scope>
    <source>
        <strain evidence="1">BECK_BY7</strain>
    </source>
</reference>
<evidence type="ECO:0000313" key="1">
    <source>
        <dbReference type="EMBL" id="VFK16815.1"/>
    </source>
</evidence>
<dbReference type="EMBL" id="CAADFN010000026">
    <property type="protein sequence ID" value="VFK16815.1"/>
    <property type="molecule type" value="Genomic_DNA"/>
</dbReference>
<organism evidence="1">
    <name type="scientific">Candidatus Kentrum sp. LFY</name>
    <dbReference type="NCBI Taxonomy" id="2126342"/>
    <lineage>
        <taxon>Bacteria</taxon>
        <taxon>Pseudomonadati</taxon>
        <taxon>Pseudomonadota</taxon>
        <taxon>Gammaproteobacteria</taxon>
        <taxon>Candidatus Kentrum</taxon>
    </lineage>
</organism>